<dbReference type="PROSITE" id="PS50975">
    <property type="entry name" value="ATP_GRASP"/>
    <property type="match status" value="1"/>
</dbReference>
<keyword evidence="1" id="KW-0067">ATP-binding</keyword>
<dbReference type="AlphaFoldDB" id="A0A8H3YFJ3"/>
<name>A0A8H3YFJ3_9TREE</name>
<organism evidence="4 5">
    <name type="scientific">Naganishia liquefaciens</name>
    <dbReference type="NCBI Taxonomy" id="104408"/>
    <lineage>
        <taxon>Eukaryota</taxon>
        <taxon>Fungi</taxon>
        <taxon>Dikarya</taxon>
        <taxon>Basidiomycota</taxon>
        <taxon>Agaricomycotina</taxon>
        <taxon>Tremellomycetes</taxon>
        <taxon>Filobasidiales</taxon>
        <taxon>Filobasidiaceae</taxon>
        <taxon>Naganishia</taxon>
    </lineage>
</organism>
<dbReference type="Gene3D" id="3.30.470.20">
    <property type="entry name" value="ATP-grasp fold, B domain"/>
    <property type="match status" value="1"/>
</dbReference>
<evidence type="ECO:0000313" key="4">
    <source>
        <dbReference type="EMBL" id="GHJ85751.1"/>
    </source>
</evidence>
<protein>
    <recommendedName>
        <fullName evidence="3">ATP-grasp domain-containing protein</fullName>
    </recommendedName>
</protein>
<keyword evidence="2" id="KW-1133">Transmembrane helix</keyword>
<dbReference type="EMBL" id="BLZA01000013">
    <property type="protein sequence ID" value="GHJ85751.1"/>
    <property type="molecule type" value="Genomic_DNA"/>
</dbReference>
<keyword evidence="2" id="KW-0472">Membrane</keyword>
<dbReference type="Proteomes" id="UP000620104">
    <property type="component" value="Unassembled WGS sequence"/>
</dbReference>
<dbReference type="SUPFAM" id="SSF56059">
    <property type="entry name" value="Glutathione synthetase ATP-binding domain-like"/>
    <property type="match status" value="1"/>
</dbReference>
<feature type="transmembrane region" description="Helical" evidence="2">
    <location>
        <begin position="12"/>
        <end position="38"/>
    </location>
</feature>
<gene>
    <name evidence="4" type="ORF">NliqN6_2153</name>
</gene>
<keyword evidence="2" id="KW-0812">Transmembrane</keyword>
<feature type="domain" description="ATP-grasp" evidence="3">
    <location>
        <begin position="189"/>
        <end position="399"/>
    </location>
</feature>
<dbReference type="InterPro" id="IPR011761">
    <property type="entry name" value="ATP-grasp"/>
</dbReference>
<evidence type="ECO:0000313" key="5">
    <source>
        <dbReference type="Proteomes" id="UP000620104"/>
    </source>
</evidence>
<keyword evidence="1" id="KW-0547">Nucleotide-binding</keyword>
<comment type="caution">
    <text evidence="4">The sequence shown here is derived from an EMBL/GenBank/DDBJ whole genome shotgun (WGS) entry which is preliminary data.</text>
</comment>
<dbReference type="OrthoDB" id="186626at2759"/>
<evidence type="ECO:0000256" key="1">
    <source>
        <dbReference type="PROSITE-ProRule" id="PRU00409"/>
    </source>
</evidence>
<dbReference type="GO" id="GO:0005524">
    <property type="term" value="F:ATP binding"/>
    <property type="evidence" value="ECO:0007669"/>
    <property type="project" value="UniProtKB-UniRule"/>
</dbReference>
<reference evidence="4" key="1">
    <citation type="submission" date="2020-07" db="EMBL/GenBank/DDBJ databases">
        <title>Draft Genome Sequence of a Deep-Sea Yeast, Naganishia (Cryptococcus) liquefaciens strain N6.</title>
        <authorList>
            <person name="Han Y.W."/>
            <person name="Kajitani R."/>
            <person name="Morimoto H."/>
            <person name="Parhat M."/>
            <person name="Tsubouchi H."/>
            <person name="Bakenova O."/>
            <person name="Ogata M."/>
            <person name="Argunhan B."/>
            <person name="Aoki R."/>
            <person name="Kajiwara S."/>
            <person name="Itoh T."/>
            <person name="Iwasaki H."/>
        </authorList>
    </citation>
    <scope>NUCLEOTIDE SEQUENCE</scope>
    <source>
        <strain evidence="4">N6</strain>
    </source>
</reference>
<evidence type="ECO:0000256" key="2">
    <source>
        <dbReference type="SAM" id="Phobius"/>
    </source>
</evidence>
<accession>A0A8H3YFJ3</accession>
<keyword evidence="5" id="KW-1185">Reference proteome</keyword>
<proteinExistence type="predicted"/>
<evidence type="ECO:0000259" key="3">
    <source>
        <dbReference type="PROSITE" id="PS50975"/>
    </source>
</evidence>
<sequence>MVRTTPSPIQNFASSVVMPILGLALLPISLAAVAICLLRDLFLGEESVRFQTRRINETSSRSKGTVMISGGRMAKGLTLARAFKRAGWTVIGVEEAGWGELCPMKYSSAVDSFHILPSPVANFSAYSRALISLAIEHHVDLFLPVCGAGSTVEDAKAAEEMSAKTGGKCRTFIQDPETVLDLHDKDRFQQLVEELGFAVPKGKLVHSVDEAINFLKEVRLDAEGKEVGYIIKCTELDENRGDLTLFPFKGDNKEMTQTRRDFESLKLKMSTKYPYVIQEFIPGQEWCTHASVVDGQVTAFVTCPSNDMLMTYENWTQREVGRRAEKWTVDFLNKLGKKPMSNGAHRRLNGHFSFDFILSTRNGEMYPIECNPRVHTAIILLPVNSLASCYPTPHTKFIAEKILRPDARVLPRTWLYNDVIMRLLPYVLPLPDVLEVVHPSLPACCLSWDQRNSLLPDESPFRLRVDPTLTADDPLPFLVLWHVWWPSLLIKRWWQGKKWTRINVSTGRIFEA</sequence>
<dbReference type="GO" id="GO:0046872">
    <property type="term" value="F:metal ion binding"/>
    <property type="evidence" value="ECO:0007669"/>
    <property type="project" value="InterPro"/>
</dbReference>